<dbReference type="InterPro" id="IPR012839">
    <property type="entry name" value="Organic_radical_activase"/>
</dbReference>
<dbReference type="GO" id="GO:0043365">
    <property type="term" value="F:[formate-C-acetyltransferase]-activating enzyme activity"/>
    <property type="evidence" value="ECO:0007669"/>
    <property type="project" value="UniProtKB-UniRule"/>
</dbReference>
<sequence>MSIKGSVHSIESFGSVDGPGVRFVIFLNGCQMRCKYCHNVDTWQMQEANMTSDELLKKALRYRSYWKQGGGITVSGGEPLLQIDFVLELFEKAKAKGVHTVLDTSGNPFTIEQPFFDKLQKLLAVTDLILLDIKHIDALAHKELTGQDNANILAFARYLSEIQKPVWIRHVLVPGINDDEAQLKRLSVFIKELSNVERVEVLPYHSLGEFKWEKLGIPYTLKGIQAPSKESVEKAKEILCCAKYQGFRS</sequence>
<dbReference type="SFLD" id="SFLDS00029">
    <property type="entry name" value="Radical_SAM"/>
    <property type="match status" value="1"/>
</dbReference>
<dbReference type="InterPro" id="IPR012838">
    <property type="entry name" value="PFL1_activating"/>
</dbReference>
<dbReference type="RefSeq" id="WP_004800597.1">
    <property type="nucleotide sequence ID" value="NZ_CABKNA010000002.1"/>
</dbReference>
<dbReference type="EC" id="1.97.1.4" evidence="10"/>
<dbReference type="PANTHER" id="PTHR30352">
    <property type="entry name" value="PYRUVATE FORMATE-LYASE-ACTIVATING ENZYME"/>
    <property type="match status" value="1"/>
</dbReference>
<dbReference type="PIRSF" id="PIRSF000371">
    <property type="entry name" value="PFL_act_enz"/>
    <property type="match status" value="1"/>
</dbReference>
<evidence type="ECO:0000256" key="8">
    <source>
        <dbReference type="ARBA" id="ARBA00023004"/>
    </source>
</evidence>
<dbReference type="InterPro" id="IPR058240">
    <property type="entry name" value="rSAM_sf"/>
</dbReference>
<evidence type="ECO:0000256" key="10">
    <source>
        <dbReference type="RuleBase" id="RU362053"/>
    </source>
</evidence>
<dbReference type="Proteomes" id="UP000284868">
    <property type="component" value="Unassembled WGS sequence"/>
</dbReference>
<dbReference type="PANTHER" id="PTHR30352:SF5">
    <property type="entry name" value="PYRUVATE FORMATE-LYASE 1-ACTIVATING ENZYME"/>
    <property type="match status" value="1"/>
</dbReference>
<feature type="domain" description="Radical SAM core" evidence="11">
    <location>
        <begin position="16"/>
        <end position="248"/>
    </location>
</feature>
<keyword evidence="8 10" id="KW-0408">Iron</keyword>
<comment type="catalytic activity">
    <reaction evidence="10">
        <text>glycyl-[formate C-acetyltransferase] + reduced [flavodoxin] + S-adenosyl-L-methionine = glycin-2-yl radical-[formate C-acetyltransferase] + semiquinone [flavodoxin] + 5'-deoxyadenosine + L-methionine + H(+)</text>
        <dbReference type="Rhea" id="RHEA:19225"/>
        <dbReference type="Rhea" id="RHEA-COMP:10622"/>
        <dbReference type="Rhea" id="RHEA-COMP:12190"/>
        <dbReference type="Rhea" id="RHEA-COMP:12191"/>
        <dbReference type="Rhea" id="RHEA-COMP:14480"/>
        <dbReference type="ChEBI" id="CHEBI:15378"/>
        <dbReference type="ChEBI" id="CHEBI:17319"/>
        <dbReference type="ChEBI" id="CHEBI:29947"/>
        <dbReference type="ChEBI" id="CHEBI:32722"/>
        <dbReference type="ChEBI" id="CHEBI:57618"/>
        <dbReference type="ChEBI" id="CHEBI:57844"/>
        <dbReference type="ChEBI" id="CHEBI:59789"/>
        <dbReference type="ChEBI" id="CHEBI:140311"/>
        <dbReference type="EC" id="1.97.1.4"/>
    </reaction>
</comment>
<dbReference type="InterPro" id="IPR007197">
    <property type="entry name" value="rSAM"/>
</dbReference>
<gene>
    <name evidence="12" type="primary">pflA</name>
    <name evidence="12" type="ORF">DWZ83_02460</name>
</gene>
<dbReference type="GO" id="GO:0051539">
    <property type="term" value="F:4 iron, 4 sulfur cluster binding"/>
    <property type="evidence" value="ECO:0007669"/>
    <property type="project" value="UniProtKB-UniRule"/>
</dbReference>
<evidence type="ECO:0000259" key="11">
    <source>
        <dbReference type="PROSITE" id="PS51918"/>
    </source>
</evidence>
<evidence type="ECO:0000256" key="9">
    <source>
        <dbReference type="ARBA" id="ARBA00023014"/>
    </source>
</evidence>
<evidence type="ECO:0000313" key="12">
    <source>
        <dbReference type="EMBL" id="RHM14510.1"/>
    </source>
</evidence>
<keyword evidence="6 10" id="KW-0479">Metal-binding</keyword>
<comment type="cofactor">
    <cofactor evidence="10">
        <name>[4Fe-4S] cluster</name>
        <dbReference type="ChEBI" id="CHEBI:49883"/>
    </cofactor>
    <text evidence="10">Binds 1 [4Fe-4S] cluster. The cluster is coordinated with 3 cysteines and an exchangeable S-adenosyl-L-methionine.</text>
</comment>
<dbReference type="EMBL" id="QRPK01000007">
    <property type="protein sequence ID" value="RHM14510.1"/>
    <property type="molecule type" value="Genomic_DNA"/>
</dbReference>
<evidence type="ECO:0000256" key="3">
    <source>
        <dbReference type="ARBA" id="ARBA00021356"/>
    </source>
</evidence>
<keyword evidence="5 10" id="KW-0949">S-adenosyl-L-methionine</keyword>
<comment type="subcellular location">
    <subcellularLocation>
        <location evidence="10">Cytoplasm</location>
    </subcellularLocation>
</comment>
<keyword evidence="12" id="KW-0670">Pyruvate</keyword>
<keyword evidence="9 10" id="KW-0411">Iron-sulfur</keyword>
<dbReference type="Gene3D" id="3.20.20.70">
    <property type="entry name" value="Aldolase class I"/>
    <property type="match status" value="1"/>
</dbReference>
<dbReference type="SFLD" id="SFLDG01066">
    <property type="entry name" value="organic_radical-activating_enz"/>
    <property type="match status" value="1"/>
</dbReference>
<dbReference type="GO" id="GO:0005737">
    <property type="term" value="C:cytoplasm"/>
    <property type="evidence" value="ECO:0007669"/>
    <property type="project" value="UniProtKB-SubCell"/>
</dbReference>
<dbReference type="GO" id="GO:0016829">
    <property type="term" value="F:lyase activity"/>
    <property type="evidence" value="ECO:0007669"/>
    <property type="project" value="UniProtKB-KW"/>
</dbReference>
<keyword evidence="10" id="KW-0963">Cytoplasm</keyword>
<organism evidence="12 13">
    <name type="scientific">Amedibacillus dolichus</name>
    <dbReference type="NCBI Taxonomy" id="31971"/>
    <lineage>
        <taxon>Bacteria</taxon>
        <taxon>Bacillati</taxon>
        <taxon>Bacillota</taxon>
        <taxon>Erysipelotrichia</taxon>
        <taxon>Erysipelotrichales</taxon>
        <taxon>Erysipelotrichaceae</taxon>
        <taxon>Amedibacillus</taxon>
    </lineage>
</organism>
<dbReference type="PROSITE" id="PS01087">
    <property type="entry name" value="RADICAL_ACTIVATING"/>
    <property type="match status" value="1"/>
</dbReference>
<dbReference type="InterPro" id="IPR001989">
    <property type="entry name" value="Radical_activat_CS"/>
</dbReference>
<dbReference type="NCBIfam" id="TIGR02493">
    <property type="entry name" value="PFLA"/>
    <property type="match status" value="1"/>
</dbReference>
<protein>
    <recommendedName>
        <fullName evidence="3 10">Pyruvate formate-lyase-activating enzyme</fullName>
        <ecNumber evidence="10">1.97.1.4</ecNumber>
    </recommendedName>
</protein>
<name>A0A415PP49_9FIRM</name>
<dbReference type="GeneID" id="92794026"/>
<evidence type="ECO:0000256" key="4">
    <source>
        <dbReference type="ARBA" id="ARBA00022485"/>
    </source>
</evidence>
<keyword evidence="4 10" id="KW-0004">4Fe-4S</keyword>
<comment type="similarity">
    <text evidence="2 10">Belongs to the organic radical-activating enzymes family.</text>
</comment>
<dbReference type="SUPFAM" id="SSF102114">
    <property type="entry name" value="Radical SAM enzymes"/>
    <property type="match status" value="1"/>
</dbReference>
<dbReference type="InterPro" id="IPR034457">
    <property type="entry name" value="Organic_radical-activating"/>
</dbReference>
<evidence type="ECO:0000256" key="7">
    <source>
        <dbReference type="ARBA" id="ARBA00023002"/>
    </source>
</evidence>
<evidence type="ECO:0000256" key="1">
    <source>
        <dbReference type="ARBA" id="ARBA00003141"/>
    </source>
</evidence>
<dbReference type="InterPro" id="IPR013785">
    <property type="entry name" value="Aldolase_TIM"/>
</dbReference>
<keyword evidence="13" id="KW-1185">Reference proteome</keyword>
<dbReference type="AlphaFoldDB" id="A0A415PP49"/>
<comment type="function">
    <text evidence="1 10">Activation of pyruvate formate-lyase under anaerobic conditions by generation of an organic free radical, using S-adenosylmethionine and reduced flavodoxin as cosubstrates to produce 5'-deoxy-adenosine.</text>
</comment>
<dbReference type="CDD" id="cd01335">
    <property type="entry name" value="Radical_SAM"/>
    <property type="match status" value="1"/>
</dbReference>
<accession>A0A415PP49</accession>
<evidence type="ECO:0000256" key="2">
    <source>
        <dbReference type="ARBA" id="ARBA00009777"/>
    </source>
</evidence>
<evidence type="ECO:0000256" key="6">
    <source>
        <dbReference type="ARBA" id="ARBA00022723"/>
    </source>
</evidence>
<dbReference type="GO" id="GO:0046872">
    <property type="term" value="F:metal ion binding"/>
    <property type="evidence" value="ECO:0007669"/>
    <property type="project" value="UniProtKB-UniRule"/>
</dbReference>
<dbReference type="PROSITE" id="PS51918">
    <property type="entry name" value="RADICAL_SAM"/>
    <property type="match status" value="1"/>
</dbReference>
<reference evidence="12 13" key="1">
    <citation type="submission" date="2018-08" db="EMBL/GenBank/DDBJ databases">
        <title>A genome reference for cultivated species of the human gut microbiota.</title>
        <authorList>
            <person name="Zou Y."/>
            <person name="Xue W."/>
            <person name="Luo G."/>
        </authorList>
    </citation>
    <scope>NUCLEOTIDE SEQUENCE [LARGE SCALE GENOMIC DNA]</scope>
    <source>
        <strain evidence="12 13">AF35-6BH</strain>
    </source>
</reference>
<proteinExistence type="inferred from homology"/>
<evidence type="ECO:0000313" key="13">
    <source>
        <dbReference type="Proteomes" id="UP000284868"/>
    </source>
</evidence>
<comment type="caution">
    <text evidence="12">The sequence shown here is derived from an EMBL/GenBank/DDBJ whole genome shotgun (WGS) entry which is preliminary data.</text>
</comment>
<evidence type="ECO:0000256" key="5">
    <source>
        <dbReference type="ARBA" id="ARBA00022691"/>
    </source>
</evidence>
<dbReference type="Pfam" id="PF04055">
    <property type="entry name" value="Radical_SAM"/>
    <property type="match status" value="1"/>
</dbReference>
<keyword evidence="12" id="KW-0456">Lyase</keyword>
<keyword evidence="7 10" id="KW-0560">Oxidoreductase</keyword>
<dbReference type="OrthoDB" id="9782387at2"/>